<feature type="non-terminal residue" evidence="2">
    <location>
        <position position="1"/>
    </location>
</feature>
<accession>A0A5J9VZS1</accession>
<keyword evidence="3" id="KW-1185">Reference proteome</keyword>
<reference evidence="2 3" key="1">
    <citation type="journal article" date="2019" name="Sci. Rep.">
        <title>A high-quality genome of Eragrostis curvula grass provides insights into Poaceae evolution and supports new strategies to enhance forage quality.</title>
        <authorList>
            <person name="Carballo J."/>
            <person name="Santos B.A.C.M."/>
            <person name="Zappacosta D."/>
            <person name="Garbus I."/>
            <person name="Selva J.P."/>
            <person name="Gallo C.A."/>
            <person name="Diaz A."/>
            <person name="Albertini E."/>
            <person name="Caccamo M."/>
            <person name="Echenique V."/>
        </authorList>
    </citation>
    <scope>NUCLEOTIDE SEQUENCE [LARGE SCALE GENOMIC DNA]</scope>
    <source>
        <strain evidence="3">cv. Victoria</strain>
        <tissue evidence="2">Leaf</tissue>
    </source>
</reference>
<dbReference type="PANTHER" id="PTHR35832">
    <property type="entry name" value="OS12G0248400 PROTEIN-RELATED"/>
    <property type="match status" value="1"/>
</dbReference>
<evidence type="ECO:0000313" key="3">
    <source>
        <dbReference type="Proteomes" id="UP000324897"/>
    </source>
</evidence>
<dbReference type="Gene3D" id="3.30.200.20">
    <property type="entry name" value="Phosphorylase Kinase, domain 1"/>
    <property type="match status" value="1"/>
</dbReference>
<gene>
    <name evidence="2" type="ORF">EJB05_15514</name>
</gene>
<dbReference type="AlphaFoldDB" id="A0A5J9VZS1"/>
<evidence type="ECO:0000256" key="1">
    <source>
        <dbReference type="SAM" id="MobiDB-lite"/>
    </source>
</evidence>
<dbReference type="EMBL" id="RWGY01000007">
    <property type="protein sequence ID" value="TVU41952.1"/>
    <property type="molecule type" value="Genomic_DNA"/>
</dbReference>
<dbReference type="InterPro" id="IPR059179">
    <property type="entry name" value="MLKL-like_MCAfunc"/>
</dbReference>
<dbReference type="PANTHER" id="PTHR35832:SF9">
    <property type="entry name" value="OS12G0276800 PROTEIN"/>
    <property type="match status" value="1"/>
</dbReference>
<organism evidence="2 3">
    <name type="scientific">Eragrostis curvula</name>
    <name type="common">weeping love grass</name>
    <dbReference type="NCBI Taxonomy" id="38414"/>
    <lineage>
        <taxon>Eukaryota</taxon>
        <taxon>Viridiplantae</taxon>
        <taxon>Streptophyta</taxon>
        <taxon>Embryophyta</taxon>
        <taxon>Tracheophyta</taxon>
        <taxon>Spermatophyta</taxon>
        <taxon>Magnoliopsida</taxon>
        <taxon>Liliopsida</taxon>
        <taxon>Poales</taxon>
        <taxon>Poaceae</taxon>
        <taxon>PACMAD clade</taxon>
        <taxon>Chloridoideae</taxon>
        <taxon>Eragrostideae</taxon>
        <taxon>Eragrostidinae</taxon>
        <taxon>Eragrostis</taxon>
    </lineage>
</organism>
<feature type="region of interest" description="Disordered" evidence="1">
    <location>
        <begin position="1"/>
        <end position="20"/>
    </location>
</feature>
<dbReference type="Gramene" id="TVU41952">
    <property type="protein sequence ID" value="TVU41952"/>
    <property type="gene ID" value="EJB05_15514"/>
</dbReference>
<name>A0A5J9VZS1_9POAL</name>
<dbReference type="GO" id="GO:0007166">
    <property type="term" value="P:cell surface receptor signaling pathway"/>
    <property type="evidence" value="ECO:0007669"/>
    <property type="project" value="InterPro"/>
</dbReference>
<dbReference type="Gene3D" id="1.20.930.20">
    <property type="entry name" value="Adaptor protein Cbl, N-terminal domain"/>
    <property type="match status" value="1"/>
</dbReference>
<dbReference type="InterPro" id="IPR036537">
    <property type="entry name" value="Adaptor_Cbl_N_dom_sf"/>
</dbReference>
<dbReference type="CDD" id="cd21037">
    <property type="entry name" value="MLKL_NTD"/>
    <property type="match status" value="1"/>
</dbReference>
<evidence type="ECO:0000313" key="2">
    <source>
        <dbReference type="EMBL" id="TVU41952.1"/>
    </source>
</evidence>
<proteinExistence type="predicted"/>
<protein>
    <submittedName>
        <fullName evidence="2">Uncharacterized protein</fullName>
    </submittedName>
</protein>
<dbReference type="OrthoDB" id="627753at2759"/>
<comment type="caution">
    <text evidence="2">The sequence shown here is derived from an EMBL/GenBank/DDBJ whole genome shotgun (WGS) entry which is preliminary data.</text>
</comment>
<dbReference type="Proteomes" id="UP000324897">
    <property type="component" value="Chromosome 4"/>
</dbReference>
<sequence>MAGTECTQRPDEESLNYADQKKSRLAKKKRWERIDGNVTECLDPEGQNREGKERKRDSVSRVFKMADVAFGGVEKLVKVALAIKEAVETVKQNDKECRAIEKCAARCTAVLQKLEQKTDMMKDQVMLGPLEDVAESLEEALELVKLLDQPRAGDMAKELRRVKKDILQKVQLANFATSVQTTITLTDIPNARAAPLSLPPAPLPSDEVVPGFRKFSSYELRIAADNFSDKKVIGKGGTAIVYQHITRFKGIVPLNVQKLPTPLTEGAFKE</sequence>